<dbReference type="PANTHER" id="PTHR20842">
    <property type="entry name" value="PROTEASE S51 ALPHA-ASPARTYL DIPEPTIDASE"/>
    <property type="match status" value="1"/>
</dbReference>
<name>D3QBN5_STANL</name>
<evidence type="ECO:0000313" key="6">
    <source>
        <dbReference type="Proteomes" id="UP000000844"/>
    </source>
</evidence>
<dbReference type="PANTHER" id="PTHR20842:SF0">
    <property type="entry name" value="ALPHA-ASPARTYL DIPEPTIDASE"/>
    <property type="match status" value="1"/>
</dbReference>
<dbReference type="KEGG" id="sna:Snas_3247"/>
<gene>
    <name evidence="5" type="ordered locus">Snas_3247</name>
</gene>
<dbReference type="AlphaFoldDB" id="D3QBN5"/>
<evidence type="ECO:0000256" key="4">
    <source>
        <dbReference type="ARBA" id="ARBA00022825"/>
    </source>
</evidence>
<reference evidence="5 6" key="1">
    <citation type="journal article" date="2009" name="Stand. Genomic Sci.">
        <title>Complete genome sequence of Stackebrandtia nassauensis type strain (LLR-40K-21).</title>
        <authorList>
            <person name="Munk C."/>
            <person name="Lapidus A."/>
            <person name="Copeland A."/>
            <person name="Jando M."/>
            <person name="Mayilraj S."/>
            <person name="Glavina Del Rio T."/>
            <person name="Nolan M."/>
            <person name="Chen F."/>
            <person name="Lucas S."/>
            <person name="Tice H."/>
            <person name="Cheng J.F."/>
            <person name="Han C."/>
            <person name="Detter J.C."/>
            <person name="Bruce D."/>
            <person name="Goodwin L."/>
            <person name="Chain P."/>
            <person name="Pitluck S."/>
            <person name="Goker M."/>
            <person name="Ovchinikova G."/>
            <person name="Pati A."/>
            <person name="Ivanova N."/>
            <person name="Mavromatis K."/>
            <person name="Chen A."/>
            <person name="Palaniappan K."/>
            <person name="Land M."/>
            <person name="Hauser L."/>
            <person name="Chang Y.J."/>
            <person name="Jeffries C.D."/>
            <person name="Bristow J."/>
            <person name="Eisen J.A."/>
            <person name="Markowitz V."/>
            <person name="Hugenholtz P."/>
            <person name="Kyrpides N.C."/>
            <person name="Klenk H.P."/>
        </authorList>
    </citation>
    <scope>NUCLEOTIDE SEQUENCE [LARGE SCALE GENOMIC DNA]</scope>
    <source>
        <strain evidence="6">DSM 44728 / CIP 108903 / NRRL B-16338 / NBRC 102104 / LLR-40K-21</strain>
    </source>
</reference>
<dbReference type="Gene3D" id="3.40.50.880">
    <property type="match status" value="1"/>
</dbReference>
<keyword evidence="6" id="KW-1185">Reference proteome</keyword>
<sequence length="222" mass="24118">MKLLLTSAGFRNKSIEDALVGLLGKPVAESHALYIPTAAHAMAMGPTFIYQLIRGLDTEAPLLNLDWKSVAVLELTALPTVGEQQWVPMVRDADVLLVDGGDTLYLHHWMRESGLADLFPSLTDTVYVGLSAGSVVMATSIWEKFVHWQPATGSHETLGVVDFSIFPHLNHKDMPAHATAVAEQWAAGLSVPGYAIDDETAIKVVDGDIEVVSEGDWKLYNP</sequence>
<evidence type="ECO:0000256" key="2">
    <source>
        <dbReference type="ARBA" id="ARBA00022670"/>
    </source>
</evidence>
<dbReference type="STRING" id="446470.Snas_3247"/>
<dbReference type="GO" id="GO:0006508">
    <property type="term" value="P:proteolysis"/>
    <property type="evidence" value="ECO:0007669"/>
    <property type="project" value="UniProtKB-KW"/>
</dbReference>
<keyword evidence="2" id="KW-0645">Protease</keyword>
<evidence type="ECO:0000313" key="5">
    <source>
        <dbReference type="EMBL" id="ADD42917.1"/>
    </source>
</evidence>
<proteinExistence type="inferred from homology"/>
<keyword evidence="3" id="KW-0378">Hydrolase</keyword>
<evidence type="ECO:0000256" key="1">
    <source>
        <dbReference type="ARBA" id="ARBA00006534"/>
    </source>
</evidence>
<keyword evidence="4" id="KW-0720">Serine protease</keyword>
<dbReference type="InterPro" id="IPR029062">
    <property type="entry name" value="Class_I_gatase-like"/>
</dbReference>
<dbReference type="SUPFAM" id="SSF52317">
    <property type="entry name" value="Class I glutamine amidotransferase-like"/>
    <property type="match status" value="1"/>
</dbReference>
<dbReference type="OrthoDB" id="3373764at2"/>
<evidence type="ECO:0000256" key="3">
    <source>
        <dbReference type="ARBA" id="ARBA00022801"/>
    </source>
</evidence>
<comment type="similarity">
    <text evidence="1">Belongs to the peptidase S51 family.</text>
</comment>
<accession>D3QBN5</accession>
<organism evidence="5 6">
    <name type="scientific">Stackebrandtia nassauensis (strain DSM 44728 / CIP 108903 / NRRL B-16338 / NBRC 102104 / LLR-40K-21)</name>
    <dbReference type="NCBI Taxonomy" id="446470"/>
    <lineage>
        <taxon>Bacteria</taxon>
        <taxon>Bacillati</taxon>
        <taxon>Actinomycetota</taxon>
        <taxon>Actinomycetes</taxon>
        <taxon>Glycomycetales</taxon>
        <taxon>Glycomycetaceae</taxon>
        <taxon>Stackebrandtia</taxon>
    </lineage>
</organism>
<dbReference type="HOGENOM" id="CLU_1244705_0_0_11"/>
<dbReference type="RefSeq" id="WP_013018488.1">
    <property type="nucleotide sequence ID" value="NC_013947.1"/>
</dbReference>
<protein>
    <submittedName>
        <fullName evidence="5">Peptidase S51 dipeptidase E</fullName>
    </submittedName>
</protein>
<dbReference type="InterPro" id="IPR005320">
    <property type="entry name" value="Peptidase_S51"/>
</dbReference>
<dbReference type="EMBL" id="CP001778">
    <property type="protein sequence ID" value="ADD42917.1"/>
    <property type="molecule type" value="Genomic_DNA"/>
</dbReference>
<dbReference type="GO" id="GO:0008236">
    <property type="term" value="F:serine-type peptidase activity"/>
    <property type="evidence" value="ECO:0007669"/>
    <property type="project" value="UniProtKB-KW"/>
</dbReference>
<dbReference type="eggNOG" id="COG3340">
    <property type="taxonomic scope" value="Bacteria"/>
</dbReference>
<dbReference type="Proteomes" id="UP000000844">
    <property type="component" value="Chromosome"/>
</dbReference>
<dbReference type="Pfam" id="PF03575">
    <property type="entry name" value="Peptidase_S51"/>
    <property type="match status" value="1"/>
</dbReference>